<accession>A0A918NHJ6</accession>
<reference evidence="2 3" key="1">
    <citation type="journal article" date="2014" name="Int. J. Syst. Evol. Microbiol.">
        <title>Complete genome sequence of Corynebacterium casei LMG S-19264T (=DSM 44701T), isolated from a smear-ripened cheese.</title>
        <authorList>
            <consortium name="US DOE Joint Genome Institute (JGI-PGF)"/>
            <person name="Walter F."/>
            <person name="Albersmeier A."/>
            <person name="Kalinowski J."/>
            <person name="Ruckert C."/>
        </authorList>
    </citation>
    <scope>NUCLEOTIDE SEQUENCE [LARGE SCALE GENOMIC DNA]</scope>
    <source>
        <strain evidence="2 3">KCTC 23968</strain>
    </source>
</reference>
<evidence type="ECO:0000313" key="3">
    <source>
        <dbReference type="Proteomes" id="UP000600865"/>
    </source>
</evidence>
<gene>
    <name evidence="2" type="ORF">GCM10011309_16700</name>
</gene>
<evidence type="ECO:0008006" key="4">
    <source>
        <dbReference type="Google" id="ProtNLM"/>
    </source>
</evidence>
<proteinExistence type="predicted"/>
<protein>
    <recommendedName>
        <fullName evidence="4">Secreted protein</fullName>
    </recommendedName>
</protein>
<feature type="signal peptide" evidence="1">
    <location>
        <begin position="1"/>
        <end position="25"/>
    </location>
</feature>
<dbReference type="Proteomes" id="UP000600865">
    <property type="component" value="Unassembled WGS sequence"/>
</dbReference>
<evidence type="ECO:0000256" key="1">
    <source>
        <dbReference type="SAM" id="SignalP"/>
    </source>
</evidence>
<name>A0A918NHJ6_9PROT</name>
<dbReference type="EMBL" id="BMYV01000002">
    <property type="protein sequence ID" value="GGX67705.1"/>
    <property type="molecule type" value="Genomic_DNA"/>
</dbReference>
<evidence type="ECO:0000313" key="2">
    <source>
        <dbReference type="EMBL" id="GGX67705.1"/>
    </source>
</evidence>
<comment type="caution">
    <text evidence="2">The sequence shown here is derived from an EMBL/GenBank/DDBJ whole genome shotgun (WGS) entry which is preliminary data.</text>
</comment>
<feature type="chain" id="PRO_5038000386" description="Secreted protein" evidence="1">
    <location>
        <begin position="26"/>
        <end position="293"/>
    </location>
</feature>
<keyword evidence="1" id="KW-0732">Signal</keyword>
<organism evidence="2 3">
    <name type="scientific">Litorimonas cladophorae</name>
    <dbReference type="NCBI Taxonomy" id="1220491"/>
    <lineage>
        <taxon>Bacteria</taxon>
        <taxon>Pseudomonadati</taxon>
        <taxon>Pseudomonadota</taxon>
        <taxon>Alphaproteobacteria</taxon>
        <taxon>Maricaulales</taxon>
        <taxon>Robiginitomaculaceae</taxon>
    </lineage>
</organism>
<keyword evidence="3" id="KW-1185">Reference proteome</keyword>
<sequence>MRSLPTVLLPVFLTTSFCISVASWAGNEVPFDASSERSEHQIISIVAEKIFVARDQNFPPKRGSPEYDENIIHMDSRYQARYGVLKVVSGDFDAPVIDFEAYDHYGEPRFSKGDEAILVFIHDGPHGRVHSKYNFYSVYPTADGDWAACGDAYVQNDPKRKNKEPLEDISFLDPVEVNVPDFYVTLNDYVDEDDVVSDARKAEFQAEVVSENAEIDGLYQAPIWKRNGATATCLLGTRVVDLHAFQNETRFLPDQRDEICKIRHADELEGLDWQDKRVIVKACADVLKIQNLP</sequence>
<dbReference type="AlphaFoldDB" id="A0A918NHJ6"/>
<dbReference type="RefSeq" id="WP_189584265.1">
    <property type="nucleotide sequence ID" value="NZ_BMYV01000002.1"/>
</dbReference>